<dbReference type="GO" id="GO:0051231">
    <property type="term" value="P:spindle elongation"/>
    <property type="evidence" value="ECO:0007669"/>
    <property type="project" value="TreeGrafter"/>
</dbReference>
<evidence type="ECO:0000256" key="2">
    <source>
        <dbReference type="ARBA" id="ARBA00022741"/>
    </source>
</evidence>
<dbReference type="InterPro" id="IPR019821">
    <property type="entry name" value="Kinesin_motor_CS"/>
</dbReference>
<dbReference type="PRINTS" id="PR00380">
    <property type="entry name" value="KINESINHEAVY"/>
</dbReference>
<feature type="compositionally biased region" description="Low complexity" evidence="7">
    <location>
        <begin position="430"/>
        <end position="441"/>
    </location>
</feature>
<dbReference type="InterPro" id="IPR001752">
    <property type="entry name" value="Kinesin_motor_dom"/>
</dbReference>
<name>A0A2R2MKR3_LINAN</name>
<organism evidence="9 10">
    <name type="scientific">Lingula anatina</name>
    <name type="common">Brachiopod</name>
    <name type="synonym">Lingula unguis</name>
    <dbReference type="NCBI Taxonomy" id="7574"/>
    <lineage>
        <taxon>Eukaryota</taxon>
        <taxon>Metazoa</taxon>
        <taxon>Spiralia</taxon>
        <taxon>Lophotrochozoa</taxon>
        <taxon>Brachiopoda</taxon>
        <taxon>Linguliformea</taxon>
        <taxon>Lingulata</taxon>
        <taxon>Lingulida</taxon>
        <taxon>Linguloidea</taxon>
        <taxon>Lingulidae</taxon>
        <taxon>Lingula</taxon>
    </lineage>
</organism>
<evidence type="ECO:0000256" key="5">
    <source>
        <dbReference type="PROSITE-ProRule" id="PRU00283"/>
    </source>
</evidence>
<dbReference type="PROSITE" id="PS50067">
    <property type="entry name" value="KINESIN_MOTOR_2"/>
    <property type="match status" value="1"/>
</dbReference>
<dbReference type="SMART" id="SM00129">
    <property type="entry name" value="KISc"/>
    <property type="match status" value="1"/>
</dbReference>
<dbReference type="Proteomes" id="UP000085678">
    <property type="component" value="Unplaced"/>
</dbReference>
<feature type="compositionally biased region" description="Polar residues" evidence="7">
    <location>
        <begin position="45"/>
        <end position="62"/>
    </location>
</feature>
<feature type="compositionally biased region" description="Polar residues" evidence="7">
    <location>
        <begin position="334"/>
        <end position="351"/>
    </location>
</feature>
<accession>A0A2R2MKR3</accession>
<evidence type="ECO:0000259" key="8">
    <source>
        <dbReference type="PROSITE" id="PS50067"/>
    </source>
</evidence>
<feature type="compositionally biased region" description="Low complexity" evidence="7">
    <location>
        <begin position="1330"/>
        <end position="1339"/>
    </location>
</feature>
<dbReference type="Pfam" id="PF00225">
    <property type="entry name" value="Kinesin"/>
    <property type="match status" value="1"/>
</dbReference>
<feature type="region of interest" description="Disordered" evidence="7">
    <location>
        <begin position="1254"/>
        <end position="1482"/>
    </location>
</feature>
<dbReference type="PANTHER" id="PTHR47969">
    <property type="entry name" value="CHROMOSOME-ASSOCIATED KINESIN KIF4A-RELATED"/>
    <property type="match status" value="1"/>
</dbReference>
<dbReference type="GO" id="GO:0005524">
    <property type="term" value="F:ATP binding"/>
    <property type="evidence" value="ECO:0007669"/>
    <property type="project" value="UniProtKB-UniRule"/>
</dbReference>
<dbReference type="OrthoDB" id="3176171at2759"/>
<gene>
    <name evidence="10" type="primary">LOC106161497</name>
</gene>
<comment type="similarity">
    <text evidence="5">Belongs to the TRAFAC class myosin-kinesin ATPase superfamily. Kinesin family.</text>
</comment>
<keyword evidence="2 5" id="KW-0547">Nucleotide-binding</keyword>
<dbReference type="InterPro" id="IPR036961">
    <property type="entry name" value="Kinesin_motor_dom_sf"/>
</dbReference>
<keyword evidence="5" id="KW-0505">Motor protein</keyword>
<feature type="compositionally biased region" description="Polar residues" evidence="7">
    <location>
        <begin position="1340"/>
        <end position="1355"/>
    </location>
</feature>
<dbReference type="GO" id="GO:0005875">
    <property type="term" value="C:microtubule associated complex"/>
    <property type="evidence" value="ECO:0007669"/>
    <property type="project" value="TreeGrafter"/>
</dbReference>
<dbReference type="InterPro" id="IPR027640">
    <property type="entry name" value="Kinesin-like_fam"/>
</dbReference>
<protein>
    <submittedName>
        <fullName evidence="10">Uncharacterized protein LOC106161497</fullName>
    </submittedName>
</protein>
<dbReference type="InParanoid" id="A0A2R2MKR3"/>
<feature type="compositionally biased region" description="Pro residues" evidence="7">
    <location>
        <begin position="1296"/>
        <end position="1315"/>
    </location>
</feature>
<evidence type="ECO:0000313" key="9">
    <source>
        <dbReference type="Proteomes" id="UP000085678"/>
    </source>
</evidence>
<feature type="compositionally biased region" description="Basic residues" evidence="7">
    <location>
        <begin position="307"/>
        <end position="319"/>
    </location>
</feature>
<dbReference type="GeneID" id="106161497"/>
<feature type="compositionally biased region" description="Basic and acidic residues" evidence="7">
    <location>
        <begin position="256"/>
        <end position="271"/>
    </location>
</feature>
<feature type="domain" description="Kinesin motor" evidence="8">
    <location>
        <begin position="449"/>
        <end position="788"/>
    </location>
</feature>
<feature type="coiled-coil region" evidence="6">
    <location>
        <begin position="916"/>
        <end position="943"/>
    </location>
</feature>
<keyword evidence="6" id="KW-0175">Coiled coil</keyword>
<keyword evidence="4" id="KW-0963">Cytoplasm</keyword>
<dbReference type="PANTHER" id="PTHR47969:SF33">
    <property type="entry name" value="KINESIN-LIKE PROTEIN"/>
    <property type="match status" value="1"/>
</dbReference>
<dbReference type="STRING" id="7574.A0A2R2MKR3"/>
<feature type="compositionally biased region" description="Basic residues" evidence="7">
    <location>
        <begin position="1506"/>
        <end position="1518"/>
    </location>
</feature>
<feature type="compositionally biased region" description="Basic and acidic residues" evidence="7">
    <location>
        <begin position="1438"/>
        <end position="1454"/>
    </location>
</feature>
<keyword evidence="9" id="KW-1185">Reference proteome</keyword>
<dbReference type="CDD" id="cd00106">
    <property type="entry name" value="KISc"/>
    <property type="match status" value="1"/>
</dbReference>
<dbReference type="RefSeq" id="XP_023930806.1">
    <property type="nucleotide sequence ID" value="XM_024075038.1"/>
</dbReference>
<feature type="compositionally biased region" description="Polar residues" evidence="7">
    <location>
        <begin position="1110"/>
        <end position="1125"/>
    </location>
</feature>
<sequence>MTLGMNNSSSPSTDKRGGAKDNNGEHSDLQHGDRSNRGSPVPNFGGTQNNEGVNNPDQQGIMQQDDRSPSILSSRRKTQHEKESTLFTSVSRKQTEIVAEVENKKDKVSGSVTSLRSETYVRPPDQTKDKDNENEKNIEKAEKDVKSKKSDPLLGSRLKTSAEGDDLSPESESRKPTPSPRRKNSNKKSSQDEIVVGSLPVGKSTLGESTTSVGGNRTEILAEDSYNKGESEEKISGSVTSLRSETYVSPAGNLHEQVDQNESEKKPKTVDEEIPDLSQSNKVTDLKTTEEGDTVDLDLDLESRKPAPSRRNSKKKPQKHEKVPEAPAHKSQLEQEINQESGDSRNLTVPPQSKGEQEGEGVEEAIPKDDVVEMTSTMPSIEQVDKTKVASKAASSPDSEQEGGMESKAGNKPAFTGKLTIHERNHVGATTRSPTTTSDDSQNSSETDNINVVVRVRPLNKVESERKDQDIIKFPGDGAVWIENWGSTKSFTFNVVFETEALQEDVFEHSGVKKLIDMSINGFHCTAFAYGQTGSGKTHTITGPPSTFLDENLENHNEQLHGLIPRSFRYLVDSLNKPHSGTFTIQASYLEIYNEQVFDLLNPSQSKHLSIRWSKERGFYVENLFMVECETADDLMAVLEEGLRNRQVGAHNLNETSSRSHSMLSLMIDSEVPDGDENIYITKHGKLTFVDLAGSEKVKDSGSSGEQLIESNNINKSLLVLGNCISALGDAKKRQGHIPYRDSKLTKLLADSLGGNGVALMIACISPSASNVGETMNTLRYANRAKKIRNKPVVQIDPRESLLISLKKELKVLRQENHYLRQQLNFPDKPKGKLAKGNDEGFKELLRQATKMKLEKDREEAAVNPTGASGAVPKQDSILSDTSAALNDNGLYEMLQEYMIENETLRSQNSGLHSGKDKIEREHEMLSRENEKLLRKLEQLDRIMTRSPSLYSARSSGYSQRSTYDWIPSYDSTPLQTPPYYQSRQQYWYDSPSSQSSARSRDPRDAWYTPPPAQGDRYQLHGRSRSSPNDLPPLPYNNHHGGNPYDVPPGGPNGYQYSPPQRQHPNPLPPPHPGNRPPHRLPPAPKARTKPPTSYSDKFQQQLEQKQNQEPANVQNPHQGGSPNNYGYHGQRGADKIPRQQYQDYQRNNYDSFGYWNSGPPLGTVPGPSQGPPPVMSHSGTSVPPQSLPPQSLPPRGSQSEVQGAPDLRNDGRKVGKKISKADTNKTSTSPSGHKASPERGMFFVMFNTCRGQTFVAPNDLPPLPYNNHHGGNPYDVPPGGPNGYQYSPPQRQHPNPLPPPHPGNRPPHRLPPAPKARTKPPTSYSDKFQQQLEQKQNQEPANVQNPHQGGSPNNYGYHGQRGADKIPRQQYQDYQRNNYDSFGYWNSGPPLGTVPGPSQGPPPVMSHSGTSVPPQSVPPQSLPPRGSQSEVQGAPDLRNDGRKVGKKISKDTNKTSTSPSGHKASPERDLPQDQLNQKLEQELAQLEGQILDYQHLTQEAQRGPPKVKKKPKVAAPR</sequence>
<dbReference type="Gene3D" id="3.40.850.10">
    <property type="entry name" value="Kinesin motor domain"/>
    <property type="match status" value="1"/>
</dbReference>
<feature type="binding site" evidence="5">
    <location>
        <begin position="531"/>
        <end position="538"/>
    </location>
    <ligand>
        <name>ATP</name>
        <dbReference type="ChEBI" id="CHEBI:30616"/>
    </ligand>
</feature>
<keyword evidence="3 5" id="KW-0067">ATP-binding</keyword>
<feature type="region of interest" description="Disordered" evidence="7">
    <location>
        <begin position="1"/>
        <end position="449"/>
    </location>
</feature>
<feature type="compositionally biased region" description="Pro residues" evidence="7">
    <location>
        <begin position="1066"/>
        <end position="1085"/>
    </location>
</feature>
<dbReference type="InterPro" id="IPR027417">
    <property type="entry name" value="P-loop_NTPase"/>
</dbReference>
<dbReference type="PROSITE" id="PS00411">
    <property type="entry name" value="KINESIN_MOTOR_1"/>
    <property type="match status" value="1"/>
</dbReference>
<feature type="compositionally biased region" description="Low complexity" evidence="7">
    <location>
        <begin position="1369"/>
        <end position="1381"/>
    </location>
</feature>
<feature type="compositionally biased region" description="Basic and acidic residues" evidence="7">
    <location>
        <begin position="320"/>
        <end position="333"/>
    </location>
</feature>
<keyword evidence="4" id="KW-0206">Cytoskeleton</keyword>
<proteinExistence type="inferred from homology"/>
<evidence type="ECO:0000313" key="10">
    <source>
        <dbReference type="RefSeq" id="XP_023930806.1"/>
    </source>
</evidence>
<feature type="compositionally biased region" description="Basic and acidic residues" evidence="7">
    <location>
        <begin position="1208"/>
        <end position="1224"/>
    </location>
</feature>
<dbReference type="GO" id="GO:0007018">
    <property type="term" value="P:microtubule-based movement"/>
    <property type="evidence" value="ECO:0007669"/>
    <property type="project" value="InterPro"/>
</dbReference>
<dbReference type="FunFam" id="3.40.850.10:FF:000080">
    <property type="entry name" value="Kinesin-like protein"/>
    <property type="match status" value="1"/>
</dbReference>
<feature type="region of interest" description="Disordered" evidence="7">
    <location>
        <begin position="989"/>
        <end position="1240"/>
    </location>
</feature>
<dbReference type="KEGG" id="lak:106161497"/>
<evidence type="ECO:0000256" key="3">
    <source>
        <dbReference type="ARBA" id="ARBA00022840"/>
    </source>
</evidence>
<comment type="subcellular location">
    <subcellularLocation>
        <location evidence="1">Cytoplasm</location>
        <location evidence="1">Cytoskeleton</location>
    </subcellularLocation>
</comment>
<feature type="compositionally biased region" description="Low complexity" evidence="7">
    <location>
        <begin position="1139"/>
        <end position="1151"/>
    </location>
</feature>
<feature type="compositionally biased region" description="Polar residues" evidence="7">
    <location>
        <begin position="1"/>
        <end position="12"/>
    </location>
</feature>
<feature type="compositionally biased region" description="Basic and acidic residues" evidence="7">
    <location>
        <begin position="125"/>
        <end position="151"/>
    </location>
</feature>
<evidence type="ECO:0000256" key="1">
    <source>
        <dbReference type="ARBA" id="ARBA00004245"/>
    </source>
</evidence>
<feature type="region of interest" description="Disordered" evidence="7">
    <location>
        <begin position="1495"/>
        <end position="1518"/>
    </location>
</feature>
<dbReference type="GO" id="GO:0007052">
    <property type="term" value="P:mitotic spindle organization"/>
    <property type="evidence" value="ECO:0007669"/>
    <property type="project" value="TreeGrafter"/>
</dbReference>
<feature type="compositionally biased region" description="Low complexity" evidence="7">
    <location>
        <begin position="1100"/>
        <end position="1109"/>
    </location>
</feature>
<dbReference type="GO" id="GO:0003777">
    <property type="term" value="F:microtubule motor activity"/>
    <property type="evidence" value="ECO:0007669"/>
    <property type="project" value="InterPro"/>
</dbReference>
<feature type="compositionally biased region" description="Basic and acidic residues" evidence="7">
    <location>
        <begin position="13"/>
        <end position="36"/>
    </location>
</feature>
<evidence type="ECO:0000256" key="4">
    <source>
        <dbReference type="ARBA" id="ARBA00023212"/>
    </source>
</evidence>
<dbReference type="GO" id="GO:0008017">
    <property type="term" value="F:microtubule binding"/>
    <property type="evidence" value="ECO:0007669"/>
    <property type="project" value="InterPro"/>
</dbReference>
<feature type="coiled-coil region" evidence="6">
    <location>
        <begin position="803"/>
        <end position="862"/>
    </location>
</feature>
<feature type="compositionally biased region" description="Basic and acidic residues" evidence="7">
    <location>
        <begin position="225"/>
        <end position="235"/>
    </location>
</feature>
<evidence type="ECO:0000256" key="7">
    <source>
        <dbReference type="SAM" id="MobiDB-lite"/>
    </source>
</evidence>
<evidence type="ECO:0000256" key="6">
    <source>
        <dbReference type="SAM" id="Coils"/>
    </source>
</evidence>
<dbReference type="SUPFAM" id="SSF52540">
    <property type="entry name" value="P-loop containing nucleoside triphosphate hydrolases"/>
    <property type="match status" value="1"/>
</dbReference>
<feature type="compositionally biased region" description="Polar residues" evidence="7">
    <location>
        <begin position="206"/>
        <end position="215"/>
    </location>
</feature>
<reference evidence="10" key="1">
    <citation type="submission" date="2025-08" db="UniProtKB">
        <authorList>
            <consortium name="RefSeq"/>
        </authorList>
    </citation>
    <scope>IDENTIFICATION</scope>
    <source>
        <tissue evidence="10">Gonads</tissue>
    </source>
</reference>
<feature type="compositionally biased region" description="Polar residues" evidence="7">
    <location>
        <begin position="237"/>
        <end position="247"/>
    </location>
</feature>
<feature type="compositionally biased region" description="Acidic residues" evidence="7">
    <location>
        <begin position="291"/>
        <end position="300"/>
    </location>
</feature>